<evidence type="ECO:0000259" key="6">
    <source>
        <dbReference type="PROSITE" id="PS50850"/>
    </source>
</evidence>
<feature type="transmembrane region" description="Helical" evidence="5">
    <location>
        <begin position="357"/>
        <end position="377"/>
    </location>
</feature>
<evidence type="ECO:0000256" key="5">
    <source>
        <dbReference type="SAM" id="Phobius"/>
    </source>
</evidence>
<feature type="transmembrane region" description="Helical" evidence="5">
    <location>
        <begin position="139"/>
        <end position="161"/>
    </location>
</feature>
<dbReference type="PROSITE" id="PS50850">
    <property type="entry name" value="MFS"/>
    <property type="match status" value="1"/>
</dbReference>
<keyword evidence="2 5" id="KW-0812">Transmembrane</keyword>
<evidence type="ECO:0000256" key="1">
    <source>
        <dbReference type="ARBA" id="ARBA00004651"/>
    </source>
</evidence>
<evidence type="ECO:0000256" key="4">
    <source>
        <dbReference type="ARBA" id="ARBA00023136"/>
    </source>
</evidence>
<evidence type="ECO:0000313" key="7">
    <source>
        <dbReference type="EMBL" id="PVG81596.1"/>
    </source>
</evidence>
<dbReference type="RefSeq" id="WP_116573362.1">
    <property type="nucleotide sequence ID" value="NZ_QDGZ01000007.1"/>
</dbReference>
<evidence type="ECO:0000256" key="2">
    <source>
        <dbReference type="ARBA" id="ARBA00022692"/>
    </source>
</evidence>
<keyword evidence="4 5" id="KW-0472">Membrane</keyword>
<protein>
    <recommendedName>
        <fullName evidence="6">Major facilitator superfamily (MFS) profile domain-containing protein</fullName>
    </recommendedName>
</protein>
<name>A0A2T8F7A6_9ACTN</name>
<dbReference type="InterPro" id="IPR052714">
    <property type="entry name" value="MFS_Exporter"/>
</dbReference>
<sequence>MATAARTSLLTPAFVALAAVDLLYFTAAGIMLAATPLFTRDVLGAGNAGVGVVVGAFGVTTLLTRPFAGRATDRRGRRGLLVVGAGAMCVLTLAHLLVDSVPALVALRLLLGVAEALFIVAGFAALADLAPPGRSGEALSLNSLALYLGIALGPGLGQILIEAAGFAAAWVAAAALFGVSAVVILALVPETLEEPEDATPSALVSRAALWPAFLLFAGVAATGGFLGFGVLHAREVGLAAWGLAPLVFGATVVTLRIAFATLADRTEPMRLAAVALLLDAAGLVVMGAVASPVGVLLGALLLGIGSAFLTPAVFAAVFSRVAPAQRGSAAATTSVLIDLGLSGGPLVVGLVAAGIGLGPALVAIAALPLAVGGIALARQAGRKEAVRTAP</sequence>
<comment type="caution">
    <text evidence="7">The sequence shown here is derived from an EMBL/GenBank/DDBJ whole genome shotgun (WGS) entry which is preliminary data.</text>
</comment>
<feature type="domain" description="Major facilitator superfamily (MFS) profile" evidence="6">
    <location>
        <begin position="13"/>
        <end position="383"/>
    </location>
</feature>
<feature type="transmembrane region" description="Helical" evidence="5">
    <location>
        <begin position="80"/>
        <end position="98"/>
    </location>
</feature>
<dbReference type="Gene3D" id="1.20.1250.20">
    <property type="entry name" value="MFS general substrate transporter like domains"/>
    <property type="match status" value="1"/>
</dbReference>
<dbReference type="Pfam" id="PF07690">
    <property type="entry name" value="MFS_1"/>
    <property type="match status" value="1"/>
</dbReference>
<dbReference type="PANTHER" id="PTHR23531:SF1">
    <property type="entry name" value="QUINOLENE RESISTANCE PROTEIN NORA"/>
    <property type="match status" value="1"/>
</dbReference>
<organism evidence="7 8">
    <name type="scientific">Nocardioides gansuensis</name>
    <dbReference type="NCBI Taxonomy" id="2138300"/>
    <lineage>
        <taxon>Bacteria</taxon>
        <taxon>Bacillati</taxon>
        <taxon>Actinomycetota</taxon>
        <taxon>Actinomycetes</taxon>
        <taxon>Propionibacteriales</taxon>
        <taxon>Nocardioidaceae</taxon>
        <taxon>Nocardioides</taxon>
    </lineage>
</organism>
<feature type="transmembrane region" description="Helical" evidence="5">
    <location>
        <begin position="209"/>
        <end position="232"/>
    </location>
</feature>
<dbReference type="GO" id="GO:0022857">
    <property type="term" value="F:transmembrane transporter activity"/>
    <property type="evidence" value="ECO:0007669"/>
    <property type="project" value="InterPro"/>
</dbReference>
<feature type="transmembrane region" description="Helical" evidence="5">
    <location>
        <begin position="104"/>
        <end position="127"/>
    </location>
</feature>
<feature type="transmembrane region" description="Helical" evidence="5">
    <location>
        <begin position="46"/>
        <end position="68"/>
    </location>
</feature>
<gene>
    <name evidence="7" type="ORF">DDE18_16455</name>
</gene>
<feature type="transmembrane region" description="Helical" evidence="5">
    <location>
        <begin position="271"/>
        <end position="290"/>
    </location>
</feature>
<proteinExistence type="predicted"/>
<dbReference type="Proteomes" id="UP000246018">
    <property type="component" value="Unassembled WGS sequence"/>
</dbReference>
<reference evidence="7 8" key="1">
    <citation type="submission" date="2018-04" db="EMBL/GenBank/DDBJ databases">
        <title>Genome of Nocardioides gansuensis WSJ-1.</title>
        <authorList>
            <person name="Wu S."/>
            <person name="Wang G."/>
        </authorList>
    </citation>
    <scope>NUCLEOTIDE SEQUENCE [LARGE SCALE GENOMIC DNA]</scope>
    <source>
        <strain evidence="7 8">WSJ-1</strain>
    </source>
</reference>
<comment type="subcellular location">
    <subcellularLocation>
        <location evidence="1">Cell membrane</location>
        <topology evidence="1">Multi-pass membrane protein</topology>
    </subcellularLocation>
</comment>
<dbReference type="InterPro" id="IPR036259">
    <property type="entry name" value="MFS_trans_sf"/>
</dbReference>
<evidence type="ECO:0000256" key="3">
    <source>
        <dbReference type="ARBA" id="ARBA00022989"/>
    </source>
</evidence>
<dbReference type="OrthoDB" id="5242299at2"/>
<feature type="transmembrane region" description="Helical" evidence="5">
    <location>
        <begin position="12"/>
        <end position="34"/>
    </location>
</feature>
<accession>A0A2T8F7A6</accession>
<feature type="transmembrane region" description="Helical" evidence="5">
    <location>
        <begin position="296"/>
        <end position="318"/>
    </location>
</feature>
<feature type="transmembrane region" description="Helical" evidence="5">
    <location>
        <begin position="330"/>
        <end position="351"/>
    </location>
</feature>
<keyword evidence="3 5" id="KW-1133">Transmembrane helix</keyword>
<dbReference type="InterPro" id="IPR011701">
    <property type="entry name" value="MFS"/>
</dbReference>
<feature type="transmembrane region" description="Helical" evidence="5">
    <location>
        <begin position="238"/>
        <end position="259"/>
    </location>
</feature>
<dbReference type="AlphaFoldDB" id="A0A2T8F7A6"/>
<dbReference type="EMBL" id="QDGZ01000007">
    <property type="protein sequence ID" value="PVG81596.1"/>
    <property type="molecule type" value="Genomic_DNA"/>
</dbReference>
<dbReference type="SUPFAM" id="SSF103473">
    <property type="entry name" value="MFS general substrate transporter"/>
    <property type="match status" value="1"/>
</dbReference>
<evidence type="ECO:0000313" key="8">
    <source>
        <dbReference type="Proteomes" id="UP000246018"/>
    </source>
</evidence>
<keyword evidence="8" id="KW-1185">Reference proteome</keyword>
<feature type="transmembrane region" description="Helical" evidence="5">
    <location>
        <begin position="167"/>
        <end position="188"/>
    </location>
</feature>
<dbReference type="PANTHER" id="PTHR23531">
    <property type="entry name" value="QUINOLENE RESISTANCE PROTEIN NORA"/>
    <property type="match status" value="1"/>
</dbReference>
<dbReference type="InterPro" id="IPR020846">
    <property type="entry name" value="MFS_dom"/>
</dbReference>
<dbReference type="GO" id="GO:0005886">
    <property type="term" value="C:plasma membrane"/>
    <property type="evidence" value="ECO:0007669"/>
    <property type="project" value="UniProtKB-SubCell"/>
</dbReference>